<evidence type="ECO:0000256" key="10">
    <source>
        <dbReference type="ARBA" id="ARBA00023004"/>
    </source>
</evidence>
<dbReference type="GO" id="GO:0004497">
    <property type="term" value="F:monooxygenase activity"/>
    <property type="evidence" value="ECO:0007669"/>
    <property type="project" value="UniProtKB-KW"/>
</dbReference>
<dbReference type="EMBL" id="JARIHO010000006">
    <property type="protein sequence ID" value="KAJ7359946.1"/>
    <property type="molecule type" value="Genomic_DNA"/>
</dbReference>
<dbReference type="Proteomes" id="UP001218218">
    <property type="component" value="Unassembled WGS sequence"/>
</dbReference>
<comment type="subcellular location">
    <subcellularLocation>
        <location evidence="2">Membrane</location>
    </subcellularLocation>
</comment>
<dbReference type="CDD" id="cd11069">
    <property type="entry name" value="CYP_FUM15-like"/>
    <property type="match status" value="1"/>
</dbReference>
<keyword evidence="12" id="KW-0472">Membrane</keyword>
<evidence type="ECO:0000256" key="9">
    <source>
        <dbReference type="ARBA" id="ARBA00023002"/>
    </source>
</evidence>
<dbReference type="GO" id="GO:0005506">
    <property type="term" value="F:iron ion binding"/>
    <property type="evidence" value="ECO:0007669"/>
    <property type="project" value="InterPro"/>
</dbReference>
<keyword evidence="15" id="KW-1185">Reference proteome</keyword>
<keyword evidence="9" id="KW-0560">Oxidoreductase</keyword>
<dbReference type="AlphaFoldDB" id="A0AAD7AJ32"/>
<dbReference type="PRINTS" id="PR00385">
    <property type="entry name" value="P450"/>
</dbReference>
<evidence type="ECO:0000256" key="5">
    <source>
        <dbReference type="ARBA" id="ARBA00022617"/>
    </source>
</evidence>
<dbReference type="GO" id="GO:0020037">
    <property type="term" value="F:heme binding"/>
    <property type="evidence" value="ECO:0007669"/>
    <property type="project" value="InterPro"/>
</dbReference>
<gene>
    <name evidence="14" type="ORF">DFH08DRAFT_847326</name>
</gene>
<dbReference type="InterPro" id="IPR002401">
    <property type="entry name" value="Cyt_P450_E_grp-I"/>
</dbReference>
<comment type="cofactor">
    <cofactor evidence="1 13">
        <name>heme</name>
        <dbReference type="ChEBI" id="CHEBI:30413"/>
    </cofactor>
</comment>
<organism evidence="14 15">
    <name type="scientific">Mycena albidolilacea</name>
    <dbReference type="NCBI Taxonomy" id="1033008"/>
    <lineage>
        <taxon>Eukaryota</taxon>
        <taxon>Fungi</taxon>
        <taxon>Dikarya</taxon>
        <taxon>Basidiomycota</taxon>
        <taxon>Agaricomycotina</taxon>
        <taxon>Agaricomycetes</taxon>
        <taxon>Agaricomycetidae</taxon>
        <taxon>Agaricales</taxon>
        <taxon>Marasmiineae</taxon>
        <taxon>Mycenaceae</taxon>
        <taxon>Mycena</taxon>
    </lineage>
</organism>
<dbReference type="GO" id="GO:0016705">
    <property type="term" value="F:oxidoreductase activity, acting on paired donors, with incorporation or reduction of molecular oxygen"/>
    <property type="evidence" value="ECO:0007669"/>
    <property type="project" value="InterPro"/>
</dbReference>
<evidence type="ECO:0000256" key="4">
    <source>
        <dbReference type="ARBA" id="ARBA00010617"/>
    </source>
</evidence>
<keyword evidence="11" id="KW-0503">Monooxygenase</keyword>
<protein>
    <submittedName>
        <fullName evidence="14">Cytochrome P450</fullName>
    </submittedName>
</protein>
<accession>A0AAD7AJ32</accession>
<dbReference type="PANTHER" id="PTHR24305:SF166">
    <property type="entry name" value="CYTOCHROME P450 12A4, MITOCHONDRIAL-RELATED"/>
    <property type="match status" value="1"/>
</dbReference>
<proteinExistence type="inferred from homology"/>
<keyword evidence="10 13" id="KW-0408">Iron</keyword>
<dbReference type="GO" id="GO:0016020">
    <property type="term" value="C:membrane"/>
    <property type="evidence" value="ECO:0007669"/>
    <property type="project" value="UniProtKB-SubCell"/>
</dbReference>
<evidence type="ECO:0000256" key="2">
    <source>
        <dbReference type="ARBA" id="ARBA00004370"/>
    </source>
</evidence>
<feature type="binding site" description="axial binding residue" evidence="13">
    <location>
        <position position="474"/>
    </location>
    <ligand>
        <name>heme</name>
        <dbReference type="ChEBI" id="CHEBI:30413"/>
    </ligand>
    <ligandPart>
        <name>Fe</name>
        <dbReference type="ChEBI" id="CHEBI:18248"/>
    </ligandPart>
</feature>
<dbReference type="PRINTS" id="PR00463">
    <property type="entry name" value="EP450I"/>
</dbReference>
<name>A0AAD7AJ32_9AGAR</name>
<keyword evidence="8" id="KW-1133">Transmembrane helix</keyword>
<evidence type="ECO:0000256" key="1">
    <source>
        <dbReference type="ARBA" id="ARBA00001971"/>
    </source>
</evidence>
<sequence length="539" mass="59831">MSLSLAAAIAATLGAYTIYTLLKILYQEYTSPLRNVPGPKSDHWFLGNRPQLIKNIDGQEGLWTTQYGHTVRINTFLGFSQLYITDSKAVHHILSNSYLYQKPAPGRYFLGRVVGPGILVVEEDVHKKQRKVMNPAFGPAQLRALTEIFVEKSKQLRDVWAARAATSGGVARVNVLPEFSTAALDIIGKAGFNYDFHSLGADSHSTRDELHEAFAKISASELNTGFFDILKARFPVFRRILPNTTVDNIINDSQATMRRIGQQLLQDSRQNIAEGKSADSTALRDLLSLLVRANMAKDISDAQRLSEEDVLAQVPTFLVAGHETTSTAATWGLFELATNPEVQTRLRNELLAVDNDNPSMDELNALPYLDCFLRETLRAHAPVPMTFRVATREDIIPLETPYTDRNGTVHETIRITKGQTIALPILSVNRDPALWGADAHQFRPERWERSPALSTSIPGLWSQMLTFLGGPRACIGFRFSLVELKALIFTLVRALEFELAVPAADIGRLAMTIVQQPVVRSDLAAGTQMPILIRPFTQS</sequence>
<comment type="pathway">
    <text evidence="3">Secondary metabolite biosynthesis; terpenoid biosynthesis.</text>
</comment>
<evidence type="ECO:0000256" key="6">
    <source>
        <dbReference type="ARBA" id="ARBA00022692"/>
    </source>
</evidence>
<dbReference type="InterPro" id="IPR036396">
    <property type="entry name" value="Cyt_P450_sf"/>
</dbReference>
<evidence type="ECO:0000256" key="13">
    <source>
        <dbReference type="PIRSR" id="PIRSR602401-1"/>
    </source>
</evidence>
<evidence type="ECO:0000256" key="7">
    <source>
        <dbReference type="ARBA" id="ARBA00022723"/>
    </source>
</evidence>
<evidence type="ECO:0000256" key="8">
    <source>
        <dbReference type="ARBA" id="ARBA00022989"/>
    </source>
</evidence>
<evidence type="ECO:0000313" key="14">
    <source>
        <dbReference type="EMBL" id="KAJ7359946.1"/>
    </source>
</evidence>
<evidence type="ECO:0000256" key="12">
    <source>
        <dbReference type="ARBA" id="ARBA00023136"/>
    </source>
</evidence>
<evidence type="ECO:0000256" key="11">
    <source>
        <dbReference type="ARBA" id="ARBA00023033"/>
    </source>
</evidence>
<dbReference type="SUPFAM" id="SSF48264">
    <property type="entry name" value="Cytochrome P450"/>
    <property type="match status" value="1"/>
</dbReference>
<evidence type="ECO:0000256" key="3">
    <source>
        <dbReference type="ARBA" id="ARBA00004721"/>
    </source>
</evidence>
<reference evidence="14" key="1">
    <citation type="submission" date="2023-03" db="EMBL/GenBank/DDBJ databases">
        <title>Massive genome expansion in bonnet fungi (Mycena s.s.) driven by repeated elements and novel gene families across ecological guilds.</title>
        <authorList>
            <consortium name="Lawrence Berkeley National Laboratory"/>
            <person name="Harder C.B."/>
            <person name="Miyauchi S."/>
            <person name="Viragh M."/>
            <person name="Kuo A."/>
            <person name="Thoen E."/>
            <person name="Andreopoulos B."/>
            <person name="Lu D."/>
            <person name="Skrede I."/>
            <person name="Drula E."/>
            <person name="Henrissat B."/>
            <person name="Morin E."/>
            <person name="Kohler A."/>
            <person name="Barry K."/>
            <person name="LaButti K."/>
            <person name="Morin E."/>
            <person name="Salamov A."/>
            <person name="Lipzen A."/>
            <person name="Mereny Z."/>
            <person name="Hegedus B."/>
            <person name="Baldrian P."/>
            <person name="Stursova M."/>
            <person name="Weitz H."/>
            <person name="Taylor A."/>
            <person name="Grigoriev I.V."/>
            <person name="Nagy L.G."/>
            <person name="Martin F."/>
            <person name="Kauserud H."/>
        </authorList>
    </citation>
    <scope>NUCLEOTIDE SEQUENCE</scope>
    <source>
        <strain evidence="14">CBHHK002</strain>
    </source>
</reference>
<comment type="similarity">
    <text evidence="4">Belongs to the cytochrome P450 family.</text>
</comment>
<evidence type="ECO:0000313" key="15">
    <source>
        <dbReference type="Proteomes" id="UP001218218"/>
    </source>
</evidence>
<dbReference type="PANTHER" id="PTHR24305">
    <property type="entry name" value="CYTOCHROME P450"/>
    <property type="match status" value="1"/>
</dbReference>
<dbReference type="InterPro" id="IPR050121">
    <property type="entry name" value="Cytochrome_P450_monoxygenase"/>
</dbReference>
<comment type="caution">
    <text evidence="14">The sequence shown here is derived from an EMBL/GenBank/DDBJ whole genome shotgun (WGS) entry which is preliminary data.</text>
</comment>
<dbReference type="Pfam" id="PF00067">
    <property type="entry name" value="p450"/>
    <property type="match status" value="1"/>
</dbReference>
<keyword evidence="7 13" id="KW-0479">Metal-binding</keyword>
<dbReference type="InterPro" id="IPR001128">
    <property type="entry name" value="Cyt_P450"/>
</dbReference>
<keyword evidence="5 13" id="KW-0349">Heme</keyword>
<dbReference type="Gene3D" id="1.10.630.10">
    <property type="entry name" value="Cytochrome P450"/>
    <property type="match status" value="1"/>
</dbReference>
<keyword evidence="6" id="KW-0812">Transmembrane</keyword>